<keyword evidence="1" id="KW-0472">Membrane</keyword>
<feature type="transmembrane region" description="Helical" evidence="1">
    <location>
        <begin position="41"/>
        <end position="70"/>
    </location>
</feature>
<reference evidence="2" key="1">
    <citation type="journal article" date="2020" name="Nature">
        <title>Giant virus diversity and host interactions through global metagenomics.</title>
        <authorList>
            <person name="Schulz F."/>
            <person name="Roux S."/>
            <person name="Paez-Espino D."/>
            <person name="Jungbluth S."/>
            <person name="Walsh D.A."/>
            <person name="Denef V.J."/>
            <person name="McMahon K.D."/>
            <person name="Konstantinidis K.T."/>
            <person name="Eloe-Fadrosh E.A."/>
            <person name="Kyrpides N.C."/>
            <person name="Woyke T."/>
        </authorList>
    </citation>
    <scope>NUCLEOTIDE SEQUENCE</scope>
    <source>
        <strain evidence="2">GVMAG-M-3300020728-1</strain>
    </source>
</reference>
<name>A0A6C0CFV8_9ZZZZ</name>
<evidence type="ECO:0000313" key="2">
    <source>
        <dbReference type="EMBL" id="QHT03321.1"/>
    </source>
</evidence>
<protein>
    <submittedName>
        <fullName evidence="2">Uncharacterized protein</fullName>
    </submittedName>
</protein>
<proteinExistence type="predicted"/>
<keyword evidence="1" id="KW-0812">Transmembrane</keyword>
<dbReference type="EMBL" id="MN739409">
    <property type="protein sequence ID" value="QHT03321.1"/>
    <property type="molecule type" value="Genomic_DNA"/>
</dbReference>
<organism evidence="2">
    <name type="scientific">viral metagenome</name>
    <dbReference type="NCBI Taxonomy" id="1070528"/>
    <lineage>
        <taxon>unclassified sequences</taxon>
        <taxon>metagenomes</taxon>
        <taxon>organismal metagenomes</taxon>
    </lineage>
</organism>
<accession>A0A6C0CFV8</accession>
<evidence type="ECO:0000256" key="1">
    <source>
        <dbReference type="SAM" id="Phobius"/>
    </source>
</evidence>
<keyword evidence="1" id="KW-1133">Transmembrane helix</keyword>
<sequence>MSPDSMLALAIMGVLIVVIVARQFSVALLEVMMSSRSGSTVVLLLAVVGLFYKNYFYSALALSVLSVFLLKDLWQKYPIADARRLHQEVQRDLARFDPNTSVDLQWGNGAVKHDSPSLYVQPQSPTLLVFPPSAELLHSMCG</sequence>
<dbReference type="AlphaFoldDB" id="A0A6C0CFV8"/>
<feature type="transmembrane region" description="Helical" evidence="1">
    <location>
        <begin position="6"/>
        <end position="29"/>
    </location>
</feature>